<evidence type="ECO:0000313" key="13">
    <source>
        <dbReference type="Proteomes" id="UP001333710"/>
    </source>
</evidence>
<evidence type="ECO:0000256" key="11">
    <source>
        <dbReference type="SAM" id="Phobius"/>
    </source>
</evidence>
<keyword evidence="4 10" id="KW-1003">Cell membrane</keyword>
<comment type="subcellular location">
    <subcellularLocation>
        <location evidence="1">Cell inner membrane</location>
        <topology evidence="1">Single-pass membrane protein</topology>
    </subcellularLocation>
</comment>
<dbReference type="RefSeq" id="WP_425325554.1">
    <property type="nucleotide sequence ID" value="NZ_AP027272.1"/>
</dbReference>
<dbReference type="KEGG" id="pmaw:MACH26_01110"/>
<keyword evidence="7 10" id="KW-0653">Protein transport</keyword>
<dbReference type="InterPro" id="IPR007690">
    <property type="entry name" value="T2SS_GspM"/>
</dbReference>
<evidence type="ECO:0000256" key="8">
    <source>
        <dbReference type="ARBA" id="ARBA00022989"/>
    </source>
</evidence>
<reference evidence="12" key="1">
    <citation type="submission" date="2023-01" db="EMBL/GenBank/DDBJ databases">
        <title>Complete genome sequence of Planctobacterium marinum strain Dej080120_11.</title>
        <authorList>
            <person name="Ueki S."/>
            <person name="Maruyama F."/>
        </authorList>
    </citation>
    <scope>NUCLEOTIDE SEQUENCE</scope>
    <source>
        <strain evidence="12">Dej080120_11</strain>
    </source>
</reference>
<proteinExistence type="inferred from homology"/>
<keyword evidence="13" id="KW-1185">Reference proteome</keyword>
<evidence type="ECO:0000256" key="6">
    <source>
        <dbReference type="ARBA" id="ARBA00022692"/>
    </source>
</evidence>
<keyword evidence="5 10" id="KW-0997">Cell inner membrane</keyword>
<dbReference type="GO" id="GO:0015627">
    <property type="term" value="C:type II protein secretion system complex"/>
    <property type="evidence" value="ECO:0007669"/>
    <property type="project" value="InterPro"/>
</dbReference>
<gene>
    <name evidence="12" type="primary">gspM</name>
    <name evidence="12" type="ORF">MACH26_01110</name>
</gene>
<dbReference type="GO" id="GO:0015628">
    <property type="term" value="P:protein secretion by the type II secretion system"/>
    <property type="evidence" value="ECO:0007669"/>
    <property type="project" value="InterPro"/>
</dbReference>
<dbReference type="SUPFAM" id="SSF103054">
    <property type="entry name" value="General secretion pathway protein M, EpsM"/>
    <property type="match status" value="1"/>
</dbReference>
<keyword evidence="9 10" id="KW-0472">Membrane</keyword>
<comment type="similarity">
    <text evidence="2 10">Belongs to the GSP M family.</text>
</comment>
<dbReference type="Gene3D" id="3.30.1360.100">
    <property type="entry name" value="General secretion pathway protein M, EpsM"/>
    <property type="match status" value="1"/>
</dbReference>
<evidence type="ECO:0000256" key="9">
    <source>
        <dbReference type="ARBA" id="ARBA00023136"/>
    </source>
</evidence>
<evidence type="ECO:0000256" key="7">
    <source>
        <dbReference type="ARBA" id="ARBA00022927"/>
    </source>
</evidence>
<organism evidence="12 13">
    <name type="scientific">Planctobacterium marinum</name>
    <dbReference type="NCBI Taxonomy" id="1631968"/>
    <lineage>
        <taxon>Bacteria</taxon>
        <taxon>Pseudomonadati</taxon>
        <taxon>Pseudomonadota</taxon>
        <taxon>Gammaproteobacteria</taxon>
        <taxon>Alteromonadales</taxon>
        <taxon>Alteromonadaceae</taxon>
        <taxon>Planctobacterium</taxon>
    </lineage>
</organism>
<dbReference type="EMBL" id="AP027272">
    <property type="protein sequence ID" value="BDX04590.1"/>
    <property type="molecule type" value="Genomic_DNA"/>
</dbReference>
<accession>A0AA48I295</accession>
<feature type="transmembrane region" description="Helical" evidence="11">
    <location>
        <begin position="21"/>
        <end position="42"/>
    </location>
</feature>
<evidence type="ECO:0000256" key="3">
    <source>
        <dbReference type="ARBA" id="ARBA00022448"/>
    </source>
</evidence>
<dbReference type="Proteomes" id="UP001333710">
    <property type="component" value="Chromosome"/>
</dbReference>
<keyword evidence="3 10" id="KW-0813">Transport</keyword>
<dbReference type="InterPro" id="IPR023229">
    <property type="entry name" value="T2SS_M_periplasmic_sf"/>
</dbReference>
<evidence type="ECO:0000256" key="10">
    <source>
        <dbReference type="PIRNR" id="PIRNR006291"/>
    </source>
</evidence>
<evidence type="ECO:0000256" key="5">
    <source>
        <dbReference type="ARBA" id="ARBA00022519"/>
    </source>
</evidence>
<name>A0AA48I295_9ALTE</name>
<evidence type="ECO:0000256" key="1">
    <source>
        <dbReference type="ARBA" id="ARBA00004377"/>
    </source>
</evidence>
<dbReference type="GO" id="GO:0005886">
    <property type="term" value="C:plasma membrane"/>
    <property type="evidence" value="ECO:0007669"/>
    <property type="project" value="UniProtKB-SubCell"/>
</dbReference>
<evidence type="ECO:0000256" key="4">
    <source>
        <dbReference type="ARBA" id="ARBA00022475"/>
    </source>
</evidence>
<protein>
    <recommendedName>
        <fullName evidence="10">Type II secretion system protein M</fullName>
        <shortName evidence="10">T2SS protein M</shortName>
    </recommendedName>
    <alternativeName>
        <fullName evidence="10">General secretion pathway protein M</fullName>
    </alternativeName>
</protein>
<keyword evidence="6 11" id="KW-0812">Transmembrane</keyword>
<dbReference type="PIRSF" id="PIRSF006291">
    <property type="entry name" value="GspM"/>
    <property type="match status" value="1"/>
</dbReference>
<evidence type="ECO:0000256" key="2">
    <source>
        <dbReference type="ARBA" id="ARBA00010637"/>
    </source>
</evidence>
<keyword evidence="8 11" id="KW-1133">Transmembrane helix</keyword>
<comment type="function">
    <text evidence="10">Inner membrane component of the type II secretion system required for the energy-dependent secretion of extracellular factors such as proteases and toxins from the periplasm.</text>
</comment>
<dbReference type="Pfam" id="PF04612">
    <property type="entry name" value="T2SSM"/>
    <property type="match status" value="1"/>
</dbReference>
<sequence>MKQIEELKQRFAQLTDREQKLVLLSSVVIVIGAIYFLIYAPMQASIERNRASLNSQKELLTWVTQNANRAVQLKQSGGQGDQFSGSLPQAVNQTANSSDITISRMQPQGDDIQIWVDNARFDNVLNWLQSLEKMGVQIIEADIAEGDSPGIVKIRRLRLSKL</sequence>
<dbReference type="AlphaFoldDB" id="A0AA48I295"/>
<evidence type="ECO:0000313" key="12">
    <source>
        <dbReference type="EMBL" id="BDX04590.1"/>
    </source>
</evidence>